<reference evidence="2" key="2">
    <citation type="submission" date="2021-09" db="EMBL/GenBank/DDBJ databases">
        <authorList>
            <person name="Gilroy R."/>
        </authorList>
    </citation>
    <scope>NUCLEOTIDE SEQUENCE</scope>
    <source>
        <strain evidence="2">CHK179-5677</strain>
    </source>
</reference>
<evidence type="ECO:0000313" key="2">
    <source>
        <dbReference type="EMBL" id="HJG85602.1"/>
    </source>
</evidence>
<sequence length="78" mass="8828">MKVTKTEKIWLILTVIFYILYNLPGVPPYGEAIPTLIHALLTVVPIWIIVYVGLVRVYRIYKLRDDADAPPASSTKEG</sequence>
<keyword evidence="1" id="KW-0472">Membrane</keyword>
<comment type="caution">
    <text evidence="2">The sequence shown here is derived from an EMBL/GenBank/DDBJ whole genome shotgun (WGS) entry which is preliminary data.</text>
</comment>
<name>A0A921MJZ9_9FIRM</name>
<evidence type="ECO:0000313" key="3">
    <source>
        <dbReference type="Proteomes" id="UP000760668"/>
    </source>
</evidence>
<proteinExistence type="predicted"/>
<reference evidence="2" key="1">
    <citation type="journal article" date="2021" name="PeerJ">
        <title>Extensive microbial diversity within the chicken gut microbiome revealed by metagenomics and culture.</title>
        <authorList>
            <person name="Gilroy R."/>
            <person name="Ravi A."/>
            <person name="Getino M."/>
            <person name="Pursley I."/>
            <person name="Horton D.L."/>
            <person name="Alikhan N.F."/>
            <person name="Baker D."/>
            <person name="Gharbi K."/>
            <person name="Hall N."/>
            <person name="Watson M."/>
            <person name="Adriaenssens E.M."/>
            <person name="Foster-Nyarko E."/>
            <person name="Jarju S."/>
            <person name="Secka A."/>
            <person name="Antonio M."/>
            <person name="Oren A."/>
            <person name="Chaudhuri R.R."/>
            <person name="La Ragione R."/>
            <person name="Hildebrand F."/>
            <person name="Pallen M.J."/>
        </authorList>
    </citation>
    <scope>NUCLEOTIDE SEQUENCE</scope>
    <source>
        <strain evidence="2">CHK179-5677</strain>
    </source>
</reference>
<dbReference type="Proteomes" id="UP000760668">
    <property type="component" value="Unassembled WGS sequence"/>
</dbReference>
<evidence type="ECO:0000256" key="1">
    <source>
        <dbReference type="SAM" id="Phobius"/>
    </source>
</evidence>
<accession>A0A921MJZ9</accession>
<dbReference type="EMBL" id="DYUC01000010">
    <property type="protein sequence ID" value="HJG85602.1"/>
    <property type="molecule type" value="Genomic_DNA"/>
</dbReference>
<keyword evidence="1" id="KW-1133">Transmembrane helix</keyword>
<feature type="transmembrane region" description="Helical" evidence="1">
    <location>
        <begin position="32"/>
        <end position="54"/>
    </location>
</feature>
<protein>
    <submittedName>
        <fullName evidence="2">Uncharacterized protein</fullName>
    </submittedName>
</protein>
<dbReference type="AlphaFoldDB" id="A0A921MJZ9"/>
<dbReference type="RefSeq" id="WP_294519895.1">
    <property type="nucleotide sequence ID" value="NZ_DYUC01000010.1"/>
</dbReference>
<gene>
    <name evidence="2" type="ORF">K8V01_01025</name>
</gene>
<feature type="transmembrane region" description="Helical" evidence="1">
    <location>
        <begin position="9"/>
        <end position="26"/>
    </location>
</feature>
<keyword evidence="1" id="KW-0812">Transmembrane</keyword>
<organism evidence="2 3">
    <name type="scientific">Pseudoflavonifractor capillosus</name>
    <dbReference type="NCBI Taxonomy" id="106588"/>
    <lineage>
        <taxon>Bacteria</taxon>
        <taxon>Bacillati</taxon>
        <taxon>Bacillota</taxon>
        <taxon>Clostridia</taxon>
        <taxon>Eubacteriales</taxon>
        <taxon>Oscillospiraceae</taxon>
        <taxon>Pseudoflavonifractor</taxon>
    </lineage>
</organism>